<evidence type="ECO:0000256" key="1">
    <source>
        <dbReference type="SAM" id="SignalP"/>
    </source>
</evidence>
<proteinExistence type="predicted"/>
<reference evidence="2 3" key="1">
    <citation type="submission" date="2019-12" db="EMBL/GenBank/DDBJ databases">
        <authorList>
            <person name="Li C."/>
            <person name="Zhao J."/>
        </authorList>
    </citation>
    <scope>NUCLEOTIDE SEQUENCE [LARGE SCALE GENOMIC DNA]</scope>
    <source>
        <strain evidence="2 3">NEAU-DD11</strain>
    </source>
</reference>
<dbReference type="RefSeq" id="WP_160410227.1">
    <property type="nucleotide sequence ID" value="NZ_WSES01000008.1"/>
</dbReference>
<protein>
    <recommendedName>
        <fullName evidence="4">DUF4019 domain-containing protein</fullName>
    </recommendedName>
</protein>
<evidence type="ECO:0000313" key="2">
    <source>
        <dbReference type="EMBL" id="MVW63183.1"/>
    </source>
</evidence>
<feature type="chain" id="PRO_5031423426" description="DUF4019 domain-containing protein" evidence="1">
    <location>
        <begin position="22"/>
        <end position="166"/>
    </location>
</feature>
<feature type="signal peptide" evidence="1">
    <location>
        <begin position="1"/>
        <end position="21"/>
    </location>
</feature>
<sequence length="166" mass="17919">MRFRSAAFGALALCTSLVSHASAYDDASRAAAAARFVAALQHQRFQEAAALFSPEVTRDTAATAHTLKRIDDTVGGFSTMQPVTRPLEGKTIRLLVPPRKNVLFGVQKSIQFRYASTAGDGKPVYYEVHVTPDDKPPQVLSFALQFPAADAQSAQRASRLAAAIDR</sequence>
<gene>
    <name evidence="2" type="ORF">GPY61_24995</name>
</gene>
<accession>A0A7X3K9N4</accession>
<evidence type="ECO:0008006" key="4">
    <source>
        <dbReference type="Google" id="ProtNLM"/>
    </source>
</evidence>
<keyword evidence="3" id="KW-1185">Reference proteome</keyword>
<dbReference type="Proteomes" id="UP000443353">
    <property type="component" value="Unassembled WGS sequence"/>
</dbReference>
<dbReference type="AlphaFoldDB" id="A0A7X3K9N4"/>
<comment type="caution">
    <text evidence="2">The sequence shown here is derived from an EMBL/GenBank/DDBJ whole genome shotgun (WGS) entry which is preliminary data.</text>
</comment>
<evidence type="ECO:0000313" key="3">
    <source>
        <dbReference type="Proteomes" id="UP000443353"/>
    </source>
</evidence>
<organism evidence="2 3">
    <name type="scientific">Massilia cellulosiltytica</name>
    <dbReference type="NCBI Taxonomy" id="2683234"/>
    <lineage>
        <taxon>Bacteria</taxon>
        <taxon>Pseudomonadati</taxon>
        <taxon>Pseudomonadota</taxon>
        <taxon>Betaproteobacteria</taxon>
        <taxon>Burkholderiales</taxon>
        <taxon>Oxalobacteraceae</taxon>
        <taxon>Telluria group</taxon>
        <taxon>Massilia</taxon>
    </lineage>
</organism>
<dbReference type="EMBL" id="WSES01000008">
    <property type="protein sequence ID" value="MVW63183.1"/>
    <property type="molecule type" value="Genomic_DNA"/>
</dbReference>
<name>A0A7X3K9N4_9BURK</name>
<keyword evidence="1" id="KW-0732">Signal</keyword>